<reference evidence="2" key="1">
    <citation type="submission" date="2022-07" db="EMBL/GenBank/DDBJ databases">
        <title>Phylogenomic reconstructions and comparative analyses of Kickxellomycotina fungi.</title>
        <authorList>
            <person name="Reynolds N.K."/>
            <person name="Stajich J.E."/>
            <person name="Barry K."/>
            <person name="Grigoriev I.V."/>
            <person name="Crous P."/>
            <person name="Smith M.E."/>
        </authorList>
    </citation>
    <scope>NUCLEOTIDE SEQUENCE</scope>
    <source>
        <strain evidence="2">NRRL 3115</strain>
    </source>
</reference>
<comment type="caution">
    <text evidence="2">The sequence shown here is derived from an EMBL/GenBank/DDBJ whole genome shotgun (WGS) entry which is preliminary data.</text>
</comment>
<dbReference type="Gene3D" id="3.40.50.300">
    <property type="entry name" value="P-loop containing nucleotide triphosphate hydrolases"/>
    <property type="match status" value="1"/>
</dbReference>
<proteinExistence type="predicted"/>
<dbReference type="Proteomes" id="UP001151518">
    <property type="component" value="Unassembled WGS sequence"/>
</dbReference>
<evidence type="ECO:0000313" key="2">
    <source>
        <dbReference type="EMBL" id="KAJ2675944.1"/>
    </source>
</evidence>
<dbReference type="PANTHER" id="PTHR43721">
    <property type="entry name" value="ELONGATION FACTOR TU-RELATED"/>
    <property type="match status" value="1"/>
</dbReference>
<accession>A0A9W8KY10</accession>
<dbReference type="InterPro" id="IPR027417">
    <property type="entry name" value="P-loop_NTPase"/>
</dbReference>
<evidence type="ECO:0000313" key="3">
    <source>
        <dbReference type="Proteomes" id="UP001151518"/>
    </source>
</evidence>
<dbReference type="InterPro" id="IPR000795">
    <property type="entry name" value="T_Tr_GTP-bd_dom"/>
</dbReference>
<dbReference type="Gene3D" id="2.40.30.10">
    <property type="entry name" value="Translation factors"/>
    <property type="match status" value="1"/>
</dbReference>
<organism evidence="2 3">
    <name type="scientific">Coemansia spiralis</name>
    <dbReference type="NCBI Taxonomy" id="417178"/>
    <lineage>
        <taxon>Eukaryota</taxon>
        <taxon>Fungi</taxon>
        <taxon>Fungi incertae sedis</taxon>
        <taxon>Zoopagomycota</taxon>
        <taxon>Kickxellomycotina</taxon>
        <taxon>Kickxellomycetes</taxon>
        <taxon>Kickxellales</taxon>
        <taxon>Kickxellaceae</taxon>
        <taxon>Coemansia</taxon>
    </lineage>
</organism>
<dbReference type="SUPFAM" id="SSF52540">
    <property type="entry name" value="P-loop containing nucleoside triphosphate hydrolases"/>
    <property type="match status" value="1"/>
</dbReference>
<gene>
    <name evidence="2" type="primary">GTPBP2</name>
    <name evidence="2" type="ORF">GGI25_003781</name>
</gene>
<dbReference type="SUPFAM" id="SSF50447">
    <property type="entry name" value="Translation proteins"/>
    <property type="match status" value="1"/>
</dbReference>
<dbReference type="GO" id="GO:0005525">
    <property type="term" value="F:GTP binding"/>
    <property type="evidence" value="ECO:0007669"/>
    <property type="project" value="InterPro"/>
</dbReference>
<dbReference type="PANTHER" id="PTHR43721:SF30">
    <property type="entry name" value="TR-TYPE G DOMAIN-CONTAINING PROTEIN"/>
    <property type="match status" value="1"/>
</dbReference>
<name>A0A9W8KY10_9FUNG</name>
<evidence type="ECO:0000259" key="1">
    <source>
        <dbReference type="Pfam" id="PF00009"/>
    </source>
</evidence>
<dbReference type="InterPro" id="IPR009000">
    <property type="entry name" value="Transl_B-barrel_sf"/>
</dbReference>
<dbReference type="AlphaFoldDB" id="A0A9W8KY10"/>
<dbReference type="GO" id="GO:0003924">
    <property type="term" value="F:GTPase activity"/>
    <property type="evidence" value="ECO:0007669"/>
    <property type="project" value="InterPro"/>
</dbReference>
<feature type="domain" description="Tr-type G" evidence="1">
    <location>
        <begin position="144"/>
        <end position="362"/>
    </location>
</feature>
<dbReference type="InterPro" id="IPR050055">
    <property type="entry name" value="EF-Tu_GTPase"/>
</dbReference>
<dbReference type="OrthoDB" id="248233at2759"/>
<dbReference type="CDD" id="cd03694">
    <property type="entry name" value="GTPBP_II"/>
    <property type="match status" value="1"/>
</dbReference>
<protein>
    <submittedName>
        <fullName evidence="2">GTP binding protein</fullName>
    </submittedName>
</protein>
<dbReference type="EMBL" id="JANBTW010000044">
    <property type="protein sequence ID" value="KAJ2675944.1"/>
    <property type="molecule type" value="Genomic_DNA"/>
</dbReference>
<dbReference type="Pfam" id="PF00009">
    <property type="entry name" value="GTP_EFTU"/>
    <property type="match status" value="1"/>
</dbReference>
<sequence length="601" mass="65463">MTTRDTMYSEDNASCSPQSRLSVLDENIAKLPPEMDRSGNVEYKTKLDAVSDSRATHLATQLQWRLAEGNGHAVYVVGVRDDGELVGIAEEELEATICVLRRMASQLTNVSIVSIKKRVLLHRSCHLVAEIHLDQHNNLPRTEVRIAVLGDHGVGKSTVLGCLTYGEADNGRGKARLNLLRHRHEVESGRTSSITLGTVGFDANGQVLNYANNRSAEQIYQRSRHVVTLIDTCGYAKHLKTTARAITGHSPHVFCVAIAADRASVTPTTREYLRMAAVLKMPLMISLTKMDIATKASFAALMHDILAALDTAVPGRGRCIVTNISEGDSLAEDMMGLVVVPIFTTSAVRTLGFNELTAVLAKSRQPLHYTRYDSLAATSIYKRGNGTSTTLGRPSVEFHIEHTYSIDEVGTVVTGWVNQGSIRIGASADNNVRLAIGPDSSGQFIDIEVTSIHTLRIPTVVAEAGMSAALAIKPHKPVSIEKGMVILDTDYIAKSGKQHVSGEFIAQVAVLSSEFQTMQSIVVHIRSAYRLAHVLEIITPEEVEQTPSSTLSQARPSHCYNLVAVRLKFDDNVYDYLSPGLPVIARDGQSLTFVGHIEKVL</sequence>
<dbReference type="GO" id="GO:0003746">
    <property type="term" value="F:translation elongation factor activity"/>
    <property type="evidence" value="ECO:0007669"/>
    <property type="project" value="TreeGrafter"/>
</dbReference>